<keyword evidence="2" id="KW-0255">Endonuclease</keyword>
<keyword evidence="3" id="KW-1185">Reference proteome</keyword>
<dbReference type="Pfam" id="PF02720">
    <property type="entry name" value="DUF222"/>
    <property type="match status" value="1"/>
</dbReference>
<dbReference type="InterPro" id="IPR003870">
    <property type="entry name" value="DUF222"/>
</dbReference>
<accession>A0ABT2P817</accession>
<name>A0ABT2P817_9MICO</name>
<protein>
    <submittedName>
        <fullName evidence="2">HNH endonuclease</fullName>
    </submittedName>
</protein>
<keyword evidence="2" id="KW-0540">Nuclease</keyword>
<keyword evidence="2" id="KW-0378">Hydrolase</keyword>
<reference evidence="2 3" key="1">
    <citation type="journal article" date="2024" name="Int. J. Syst. Evol. Microbiol.">
        <title>Microbacterium memoriense sp. nov., a member of the Actinomycetota from marine beach sediment of the north coast of Portugal.</title>
        <authorList>
            <person name="Santos J.D.N.D."/>
            <person name="Klimek D."/>
            <person name="Calusinska M."/>
            <person name="Lobo-da-Cunha A."/>
            <person name="Catita J."/>
            <person name="Goncalves H."/>
            <person name="Gonzalez I."/>
            <person name="Lage O.M."/>
        </authorList>
    </citation>
    <scope>NUCLEOTIDE SEQUENCE [LARGE SCALE GENOMIC DNA]</scope>
    <source>
        <strain evidence="2 3">PMIC_1C1B</strain>
    </source>
</reference>
<gene>
    <name evidence="2" type="ORF">N4R40_00440</name>
</gene>
<sequence>MGMDLLAQPLSDLQSQVAALVAECASARSLQRATEHELAAQLGAIATVHRLVEAMLIDATGEVMRRSETGDRDARMTSHLGCRDVTDLVEQITRVSAQTAARLQRAARATRPAISDISGELLEAPFPSVRDAMVDGVIGVDGILSITDPLQQTAPRVTHDARRQAADVVVAEARGEGPDGAPPACAALLKIHAQTWSIALDQDGAEPRERAAIRKRALVLGVATPTGVPIRGMLLPEVAAQLQTIFDAQLSPKVSFDDPAAADANGELLPLAGADDRTRAQKQHDAFAAALGVAASSGLLPTLGGYAPTLVVSVTAEDLAADTGYAHAQGCAEPISITVARHIACAGRIQRITTRKNGKIVDIGTEERVFNRHQRRAIALRDGGCIIPGCGTPAAWCEIHHVTEYAQGGKTHTDNGVLLCWFHHRFLDRIGWQIRMNVGVPEVKPPPWLGTDHRWRVVTTSPIRLKRRLQRT</sequence>
<evidence type="ECO:0000259" key="1">
    <source>
        <dbReference type="SMART" id="SM00507"/>
    </source>
</evidence>
<dbReference type="CDD" id="cd00085">
    <property type="entry name" value="HNHc"/>
    <property type="match status" value="1"/>
</dbReference>
<dbReference type="EMBL" id="JAODOR010000001">
    <property type="protein sequence ID" value="MCT9000836.1"/>
    <property type="molecule type" value="Genomic_DNA"/>
</dbReference>
<dbReference type="Gene3D" id="1.10.30.50">
    <property type="match status" value="1"/>
</dbReference>
<dbReference type="InterPro" id="IPR003615">
    <property type="entry name" value="HNH_nuc"/>
</dbReference>
<dbReference type="SMART" id="SM00507">
    <property type="entry name" value="HNHc"/>
    <property type="match status" value="1"/>
</dbReference>
<comment type="caution">
    <text evidence="2">The sequence shown here is derived from an EMBL/GenBank/DDBJ whole genome shotgun (WGS) entry which is preliminary data.</text>
</comment>
<organism evidence="2 3">
    <name type="scientific">Microbacterium memoriense</name>
    <dbReference type="NCBI Taxonomy" id="2978350"/>
    <lineage>
        <taxon>Bacteria</taxon>
        <taxon>Bacillati</taxon>
        <taxon>Actinomycetota</taxon>
        <taxon>Actinomycetes</taxon>
        <taxon>Micrococcales</taxon>
        <taxon>Microbacteriaceae</taxon>
        <taxon>Microbacterium</taxon>
    </lineage>
</organism>
<feature type="domain" description="HNH nuclease" evidence="1">
    <location>
        <begin position="373"/>
        <end position="425"/>
    </location>
</feature>
<dbReference type="GO" id="GO:0004519">
    <property type="term" value="F:endonuclease activity"/>
    <property type="evidence" value="ECO:0007669"/>
    <property type="project" value="UniProtKB-KW"/>
</dbReference>
<evidence type="ECO:0000313" key="3">
    <source>
        <dbReference type="Proteomes" id="UP001300496"/>
    </source>
</evidence>
<dbReference type="RefSeq" id="WP_261605395.1">
    <property type="nucleotide sequence ID" value="NZ_JAODOR010000001.1"/>
</dbReference>
<dbReference type="Proteomes" id="UP001300496">
    <property type="component" value="Unassembled WGS sequence"/>
</dbReference>
<evidence type="ECO:0000313" key="2">
    <source>
        <dbReference type="EMBL" id="MCT9000836.1"/>
    </source>
</evidence>
<proteinExistence type="predicted"/>